<proteinExistence type="predicted"/>
<organism evidence="1 2">
    <name type="scientific">Hyalomma asiaticum</name>
    <name type="common">Tick</name>
    <dbReference type="NCBI Taxonomy" id="266040"/>
    <lineage>
        <taxon>Eukaryota</taxon>
        <taxon>Metazoa</taxon>
        <taxon>Ecdysozoa</taxon>
        <taxon>Arthropoda</taxon>
        <taxon>Chelicerata</taxon>
        <taxon>Arachnida</taxon>
        <taxon>Acari</taxon>
        <taxon>Parasitiformes</taxon>
        <taxon>Ixodida</taxon>
        <taxon>Ixodoidea</taxon>
        <taxon>Ixodidae</taxon>
        <taxon>Hyalomminae</taxon>
        <taxon>Hyalomma</taxon>
    </lineage>
</organism>
<keyword evidence="2" id="KW-1185">Reference proteome</keyword>
<comment type="caution">
    <text evidence="1">The sequence shown here is derived from an EMBL/GenBank/DDBJ whole genome shotgun (WGS) entry which is preliminary data.</text>
</comment>
<gene>
    <name evidence="1" type="ORF">HPB50_014547</name>
</gene>
<accession>A0ACB7RJZ7</accession>
<protein>
    <submittedName>
        <fullName evidence="1">Uncharacterized protein</fullName>
    </submittedName>
</protein>
<evidence type="ECO:0000313" key="1">
    <source>
        <dbReference type="EMBL" id="KAH6922475.1"/>
    </source>
</evidence>
<sequence>MQSQSSAGDLSLSPLQHSLVAWDKQIVALQKVSEHHHRAFYQGERAVARAPPSPCRAERIPRPGPAERLIIIVTRHPSLASDS</sequence>
<evidence type="ECO:0000313" key="2">
    <source>
        <dbReference type="Proteomes" id="UP000821845"/>
    </source>
</evidence>
<dbReference type="EMBL" id="CM023489">
    <property type="protein sequence ID" value="KAH6922475.1"/>
    <property type="molecule type" value="Genomic_DNA"/>
</dbReference>
<dbReference type="Proteomes" id="UP000821845">
    <property type="component" value="Chromosome 9"/>
</dbReference>
<reference evidence="1" key="1">
    <citation type="submission" date="2020-05" db="EMBL/GenBank/DDBJ databases">
        <title>Large-scale comparative analyses of tick genomes elucidate their genetic diversity and vector capacities.</title>
        <authorList>
            <person name="Jia N."/>
            <person name="Wang J."/>
            <person name="Shi W."/>
            <person name="Du L."/>
            <person name="Sun Y."/>
            <person name="Zhan W."/>
            <person name="Jiang J."/>
            <person name="Wang Q."/>
            <person name="Zhang B."/>
            <person name="Ji P."/>
            <person name="Sakyi L.B."/>
            <person name="Cui X."/>
            <person name="Yuan T."/>
            <person name="Jiang B."/>
            <person name="Yang W."/>
            <person name="Lam T.T.-Y."/>
            <person name="Chang Q."/>
            <person name="Ding S."/>
            <person name="Wang X."/>
            <person name="Zhu J."/>
            <person name="Ruan X."/>
            <person name="Zhao L."/>
            <person name="Wei J."/>
            <person name="Que T."/>
            <person name="Du C."/>
            <person name="Cheng J."/>
            <person name="Dai P."/>
            <person name="Han X."/>
            <person name="Huang E."/>
            <person name="Gao Y."/>
            <person name="Liu J."/>
            <person name="Shao H."/>
            <person name="Ye R."/>
            <person name="Li L."/>
            <person name="Wei W."/>
            <person name="Wang X."/>
            <person name="Wang C."/>
            <person name="Yang T."/>
            <person name="Huo Q."/>
            <person name="Li W."/>
            <person name="Guo W."/>
            <person name="Chen H."/>
            <person name="Zhou L."/>
            <person name="Ni X."/>
            <person name="Tian J."/>
            <person name="Zhou Y."/>
            <person name="Sheng Y."/>
            <person name="Liu T."/>
            <person name="Pan Y."/>
            <person name="Xia L."/>
            <person name="Li J."/>
            <person name="Zhao F."/>
            <person name="Cao W."/>
        </authorList>
    </citation>
    <scope>NUCLEOTIDE SEQUENCE</scope>
    <source>
        <strain evidence="1">Hyas-2018</strain>
    </source>
</reference>
<name>A0ACB7RJZ7_HYAAI</name>